<accession>A0A2U2BCT2</accession>
<name>A0A2U2BCT2_9BACT</name>
<comment type="caution">
    <text evidence="2">The sequence shown here is derived from an EMBL/GenBank/DDBJ whole genome shotgun (WGS) entry which is preliminary data.</text>
</comment>
<proteinExistence type="predicted"/>
<dbReference type="SUPFAM" id="SSF49373">
    <property type="entry name" value="Invasin/intimin cell-adhesion fragments"/>
    <property type="match status" value="1"/>
</dbReference>
<dbReference type="EMBL" id="QEWP01000002">
    <property type="protein sequence ID" value="PWE00837.1"/>
    <property type="molecule type" value="Genomic_DNA"/>
</dbReference>
<dbReference type="InterPro" id="IPR008964">
    <property type="entry name" value="Invasin/intimin_cell_adhesion"/>
</dbReference>
<dbReference type="Pfam" id="PF02169">
    <property type="entry name" value="LPP20"/>
    <property type="match status" value="1"/>
</dbReference>
<dbReference type="AlphaFoldDB" id="A0A2U2BCT2"/>
<feature type="domain" description="Lipoprotein LPP20-like" evidence="1">
    <location>
        <begin position="51"/>
        <end position="149"/>
    </location>
</feature>
<evidence type="ECO:0000259" key="1">
    <source>
        <dbReference type="Pfam" id="PF02169"/>
    </source>
</evidence>
<gene>
    <name evidence="2" type="ORF">DDZ16_04390</name>
</gene>
<keyword evidence="3" id="KW-1185">Reference proteome</keyword>
<protein>
    <recommendedName>
        <fullName evidence="1">Lipoprotein LPP20-like domain-containing protein</fullName>
    </recommendedName>
</protein>
<sequence>MRFHKKSSTTILRFKNMNKVILVTGIVSFLFSGIWGCKAKKEAVKDYSQPPSWVSERPVNQGYYYGIGSAPKRGSAQIYRQRAAEKALSDIAAQIATHVKSKASMYRVEDKYGIREIYESQIKTQSEDFLEGQEVIDEYQNEDYYYVLYRLSAQTYEQKRNARKQGAFDAAEQFYLSGIKKAEEGEYQLSVHYLLKAIEIIYPFRGEETLVTNNQDTLDLFAGPLEKIKSIAHQLEISASAAQVKVSGDYFDGAEITYMVHDNLKRAVSEAPILFSVDGGYLISNRAKTDSSGKCTAPSIQISDKRNHTQLSASIDLSQWVNQGTEIMEIRNLIKQWTESSCEVKLVN</sequence>
<dbReference type="Proteomes" id="UP000244956">
    <property type="component" value="Unassembled WGS sequence"/>
</dbReference>
<organism evidence="2 3">
    <name type="scientific">Marinilabilia rubra</name>
    <dbReference type="NCBI Taxonomy" id="2162893"/>
    <lineage>
        <taxon>Bacteria</taxon>
        <taxon>Pseudomonadati</taxon>
        <taxon>Bacteroidota</taxon>
        <taxon>Bacteroidia</taxon>
        <taxon>Marinilabiliales</taxon>
        <taxon>Marinilabiliaceae</taxon>
        <taxon>Marinilabilia</taxon>
    </lineage>
</organism>
<reference evidence="2 3" key="1">
    <citation type="submission" date="2018-05" db="EMBL/GenBank/DDBJ databases">
        <title>Marinilabilia rubrum sp. nov., isolated from saltern sediment.</title>
        <authorList>
            <person name="Zhang R."/>
        </authorList>
    </citation>
    <scope>NUCLEOTIDE SEQUENCE [LARGE SCALE GENOMIC DNA]</scope>
    <source>
        <strain evidence="2 3">WTE16</strain>
    </source>
</reference>
<dbReference type="Gene3D" id="3.10.28.20">
    <property type="entry name" value="Acetamidase/Formamidase-like domains"/>
    <property type="match status" value="1"/>
</dbReference>
<evidence type="ECO:0000313" key="3">
    <source>
        <dbReference type="Proteomes" id="UP000244956"/>
    </source>
</evidence>
<evidence type="ECO:0000313" key="2">
    <source>
        <dbReference type="EMBL" id="PWE00837.1"/>
    </source>
</evidence>
<dbReference type="InterPro" id="IPR024952">
    <property type="entry name" value="LPP20-like_dom"/>
</dbReference>
<dbReference type="Gene3D" id="2.60.40.10">
    <property type="entry name" value="Immunoglobulins"/>
    <property type="match status" value="1"/>
</dbReference>
<dbReference type="InterPro" id="IPR013783">
    <property type="entry name" value="Ig-like_fold"/>
</dbReference>